<organism evidence="1 2">
    <name type="scientific">Arthrobacter phage Preamble</name>
    <dbReference type="NCBI Taxonomy" id="1772310"/>
    <lineage>
        <taxon>Viruses</taxon>
        <taxon>Duplodnaviria</taxon>
        <taxon>Heunggongvirae</taxon>
        <taxon>Uroviricota</taxon>
        <taxon>Caudoviricetes</taxon>
        <taxon>Korravirus</taxon>
        <taxon>Korravirus preamble</taxon>
    </lineage>
</organism>
<reference evidence="1 2" key="1">
    <citation type="submission" date="2015-11" db="EMBL/GenBank/DDBJ databases">
        <authorList>
            <person name="Chudoff D."/>
            <person name="Dunbar D."/>
            <person name="Jacobs-Sera D."/>
            <person name="Guerrero C.A."/>
            <person name="Bowman C.A."/>
            <person name="Russell D.A."/>
            <person name="Pope W.H."/>
            <person name="Hatfull G.F."/>
        </authorList>
    </citation>
    <scope>NUCLEOTIDE SEQUENCE [LARGE SCALE GENOMIC DNA]</scope>
</reference>
<protein>
    <submittedName>
        <fullName evidence="1">Head-to-tail stopper</fullName>
    </submittedName>
</protein>
<dbReference type="OrthoDB" id="15344at10239"/>
<evidence type="ECO:0000313" key="2">
    <source>
        <dbReference type="Proteomes" id="UP000222441"/>
    </source>
</evidence>
<sequence length="112" mass="12673">MLPISFARQTLVRLRPTVIDDHGNKTFDYTSPSESDLRGCIVQPLASSEVSTNRDATFTQYQVQAPTSHDIRDSDHFRYAGKEYQLNGEVQVQPSPSGTMDHLTFVINRWEG</sequence>
<evidence type="ECO:0000313" key="1">
    <source>
        <dbReference type="EMBL" id="ALY09790.1"/>
    </source>
</evidence>
<accession>A0A0U4B4W8</accession>
<name>A0A0U4B4W8_9CAUD</name>
<dbReference type="KEGG" id="vg:40078676"/>
<dbReference type="EMBL" id="KU160659">
    <property type="protein sequence ID" value="ALY09790.1"/>
    <property type="molecule type" value="Genomic_DNA"/>
</dbReference>
<keyword evidence="2" id="KW-1185">Reference proteome</keyword>
<gene>
    <name evidence="1" type="primary">8</name>
    <name evidence="1" type="ORF">PREAMBLE_8</name>
</gene>
<proteinExistence type="predicted"/>
<dbReference type="RefSeq" id="YP_009602810.1">
    <property type="nucleotide sequence ID" value="NC_041944.1"/>
</dbReference>
<dbReference type="Proteomes" id="UP000222441">
    <property type="component" value="Segment"/>
</dbReference>
<dbReference type="GeneID" id="40078676"/>